<dbReference type="InterPro" id="IPR052509">
    <property type="entry name" value="Metal_resp_DNA-bind_regulator"/>
</dbReference>
<dbReference type="SUPFAM" id="SSF46785">
    <property type="entry name" value="Winged helix' DNA-binding domain"/>
    <property type="match status" value="1"/>
</dbReference>
<comment type="caution">
    <text evidence="2">The sequence shown here is derived from an EMBL/GenBank/DDBJ whole genome shotgun (WGS) entry which is preliminary data.</text>
</comment>
<evidence type="ECO:0000313" key="3">
    <source>
        <dbReference type="Proteomes" id="UP000233256"/>
    </source>
</evidence>
<dbReference type="EMBL" id="PGXC01000077">
    <property type="protein sequence ID" value="PKK87983.1"/>
    <property type="molecule type" value="Genomic_DNA"/>
</dbReference>
<gene>
    <name evidence="2" type="ORF">CVV64_20775</name>
</gene>
<evidence type="ECO:0000313" key="2">
    <source>
        <dbReference type="EMBL" id="PKK87983.1"/>
    </source>
</evidence>
<dbReference type="InterPro" id="IPR036390">
    <property type="entry name" value="WH_DNA-bd_sf"/>
</dbReference>
<dbReference type="InterPro" id="IPR005149">
    <property type="entry name" value="Tscrpt_reg_PadR_N"/>
</dbReference>
<dbReference type="PANTHER" id="PTHR33169:SF25">
    <property type="entry name" value="DNA-BINDING PROTEIN YIZB-RELATED"/>
    <property type="match status" value="1"/>
</dbReference>
<accession>A0A2N1PI21</accession>
<dbReference type="Pfam" id="PF03551">
    <property type="entry name" value="PadR"/>
    <property type="match status" value="1"/>
</dbReference>
<organism evidence="2 3">
    <name type="scientific">Candidatus Wallbacteria bacterium HGW-Wallbacteria-1</name>
    <dbReference type="NCBI Taxonomy" id="2013854"/>
    <lineage>
        <taxon>Bacteria</taxon>
        <taxon>Candidatus Walliibacteriota</taxon>
    </lineage>
</organism>
<dbReference type="Proteomes" id="UP000233256">
    <property type="component" value="Unassembled WGS sequence"/>
</dbReference>
<protein>
    <submittedName>
        <fullName evidence="2">PadR family transcriptional regulator</fullName>
    </submittedName>
</protein>
<dbReference type="PANTHER" id="PTHR33169">
    <property type="entry name" value="PADR-FAMILY TRANSCRIPTIONAL REGULATOR"/>
    <property type="match status" value="1"/>
</dbReference>
<sequence length="112" mass="12923">MHIPKDLVAASATPIVLSILQKEDSYGYAIIRKVQDISDNQMAWTDGMLYPVLHRLESAGFIDSYWKESLNGRRRKYYHITEAGIDECEILISQWDIVHRALHRLLHGKADD</sequence>
<feature type="domain" description="Transcription regulator PadR N-terminal" evidence="1">
    <location>
        <begin position="16"/>
        <end position="87"/>
    </location>
</feature>
<dbReference type="Gene3D" id="1.10.10.10">
    <property type="entry name" value="Winged helix-like DNA-binding domain superfamily/Winged helix DNA-binding domain"/>
    <property type="match status" value="1"/>
</dbReference>
<dbReference type="InterPro" id="IPR036388">
    <property type="entry name" value="WH-like_DNA-bd_sf"/>
</dbReference>
<proteinExistence type="predicted"/>
<dbReference type="AlphaFoldDB" id="A0A2N1PI21"/>
<evidence type="ECO:0000259" key="1">
    <source>
        <dbReference type="Pfam" id="PF03551"/>
    </source>
</evidence>
<reference evidence="2 3" key="1">
    <citation type="journal article" date="2017" name="ISME J.">
        <title>Potential for microbial H2 and metal transformations associated with novel bacteria and archaea in deep terrestrial subsurface sediments.</title>
        <authorList>
            <person name="Hernsdorf A.W."/>
            <person name="Amano Y."/>
            <person name="Miyakawa K."/>
            <person name="Ise K."/>
            <person name="Suzuki Y."/>
            <person name="Anantharaman K."/>
            <person name="Probst A."/>
            <person name="Burstein D."/>
            <person name="Thomas B.C."/>
            <person name="Banfield J.F."/>
        </authorList>
    </citation>
    <scope>NUCLEOTIDE SEQUENCE [LARGE SCALE GENOMIC DNA]</scope>
    <source>
        <strain evidence="2">HGW-Wallbacteria-1</strain>
    </source>
</reference>
<name>A0A2N1PI21_9BACT</name>